<evidence type="ECO:0000256" key="3">
    <source>
        <dbReference type="ARBA" id="ARBA00022448"/>
    </source>
</evidence>
<dbReference type="RefSeq" id="WP_171650800.1">
    <property type="nucleotide sequence ID" value="NZ_WHOD01000017.1"/>
</dbReference>
<dbReference type="PANTHER" id="PTHR30024">
    <property type="entry name" value="ALIPHATIC SULFONATES-BINDING PROTEIN-RELATED"/>
    <property type="match status" value="1"/>
</dbReference>
<comment type="subcellular location">
    <subcellularLocation>
        <location evidence="1">Periplasm</location>
    </subcellularLocation>
</comment>
<dbReference type="Proteomes" id="UP000641588">
    <property type="component" value="Unassembled WGS sequence"/>
</dbReference>
<feature type="chain" id="PRO_5039022935" description="Putative aliphatic sulfonates-binding protein" evidence="7">
    <location>
        <begin position="21"/>
        <end position="344"/>
    </location>
</feature>
<comment type="function">
    <text evidence="5">Part of a binding-protein-dependent transport system for aliphatic sulfonates. Putative binding protein.</text>
</comment>
<feature type="domain" description="Solute-binding protein family 3/N-terminal" evidence="8">
    <location>
        <begin position="46"/>
        <end position="268"/>
    </location>
</feature>
<keyword evidence="3" id="KW-0813">Transport</keyword>
<dbReference type="SMART" id="SM00062">
    <property type="entry name" value="PBPb"/>
    <property type="match status" value="1"/>
</dbReference>
<dbReference type="Pfam" id="PF09084">
    <property type="entry name" value="NMT1"/>
    <property type="match status" value="1"/>
</dbReference>
<evidence type="ECO:0000313" key="9">
    <source>
        <dbReference type="EMBL" id="NOU92602.1"/>
    </source>
</evidence>
<evidence type="ECO:0000256" key="2">
    <source>
        <dbReference type="ARBA" id="ARBA00010742"/>
    </source>
</evidence>
<dbReference type="SUPFAM" id="SSF53850">
    <property type="entry name" value="Periplasmic binding protein-like II"/>
    <property type="match status" value="1"/>
</dbReference>
<dbReference type="InterPro" id="IPR010067">
    <property type="entry name" value="ABC_SsuA_sub-bd"/>
</dbReference>
<feature type="signal peptide" evidence="7">
    <location>
        <begin position="1"/>
        <end position="20"/>
    </location>
</feature>
<dbReference type="NCBIfam" id="TIGR01728">
    <property type="entry name" value="SsuA_fam"/>
    <property type="match status" value="1"/>
</dbReference>
<comment type="caution">
    <text evidence="9">The sequence shown here is derived from an EMBL/GenBank/DDBJ whole genome shotgun (WGS) entry which is preliminary data.</text>
</comment>
<evidence type="ECO:0000259" key="8">
    <source>
        <dbReference type="SMART" id="SM00062"/>
    </source>
</evidence>
<evidence type="ECO:0000256" key="7">
    <source>
        <dbReference type="SAM" id="SignalP"/>
    </source>
</evidence>
<dbReference type="GO" id="GO:0042597">
    <property type="term" value="C:periplasmic space"/>
    <property type="evidence" value="ECO:0007669"/>
    <property type="project" value="UniProtKB-SubCell"/>
</dbReference>
<dbReference type="InterPro" id="IPR015168">
    <property type="entry name" value="SsuA/THI5"/>
</dbReference>
<dbReference type="GO" id="GO:0042626">
    <property type="term" value="F:ATPase-coupled transmembrane transporter activity"/>
    <property type="evidence" value="ECO:0007669"/>
    <property type="project" value="InterPro"/>
</dbReference>
<dbReference type="FunFam" id="3.40.190.10:FF:000050">
    <property type="entry name" value="Sulfonate ABC transporter substrate-binding protein"/>
    <property type="match status" value="1"/>
</dbReference>
<evidence type="ECO:0000256" key="4">
    <source>
        <dbReference type="ARBA" id="ARBA00022729"/>
    </source>
</evidence>
<organism evidence="9 10">
    <name type="scientific">Paenibacillus foliorum</name>
    <dbReference type="NCBI Taxonomy" id="2654974"/>
    <lineage>
        <taxon>Bacteria</taxon>
        <taxon>Bacillati</taxon>
        <taxon>Bacillota</taxon>
        <taxon>Bacilli</taxon>
        <taxon>Bacillales</taxon>
        <taxon>Paenibacillaceae</taxon>
        <taxon>Paenibacillus</taxon>
    </lineage>
</organism>
<dbReference type="InterPro" id="IPR001638">
    <property type="entry name" value="Solute-binding_3/MltF_N"/>
</dbReference>
<keyword evidence="10" id="KW-1185">Reference proteome</keyword>
<sequence length="344" mass="37148">MRKSQVSTLVLFLSLILILAACGSKTSDTKSTSSTPSSPQAQKEVVVNIGVQHAVAPLVLAQQKKWFEEEFAKHNAKVNWLEVQGGPPQFDAILTNRLDLAVTGNTPVITAQMADIPFKEIAVGSTGSKNNALLVPKGSSIKGVEQLKGKKIAVAKATSGYDMLFRLIDKAGLKATDVQIIQLSADEAKAAFIGGSVDAWSIGEPYLSTTVVNDGATVLADGSNINYISPAFHVARTKFAEEHPELVTAYLKVLEKTLIWQNQNLDEAVKIYSEGTKLNADVVKSVIKNVSFATLPVSDQFVKGQQELAQFLLNEKAINKLVDPSKVVDNTFINKALEDIKNNK</sequence>
<keyword evidence="4 7" id="KW-0732">Signal</keyword>
<dbReference type="AlphaFoldDB" id="A0A972K1B9"/>
<dbReference type="PANTHER" id="PTHR30024:SF42">
    <property type="entry name" value="ALIPHATIC SULFONATES-BINDING PROTEIN-RELATED"/>
    <property type="match status" value="1"/>
</dbReference>
<accession>A0A972K1B9</accession>
<evidence type="ECO:0000256" key="5">
    <source>
        <dbReference type="ARBA" id="ARBA00055538"/>
    </source>
</evidence>
<protein>
    <recommendedName>
        <fullName evidence="6">Putative aliphatic sulfonates-binding protein</fullName>
    </recommendedName>
</protein>
<dbReference type="EMBL" id="WHOD01000017">
    <property type="protein sequence ID" value="NOU92602.1"/>
    <property type="molecule type" value="Genomic_DNA"/>
</dbReference>
<evidence type="ECO:0000256" key="1">
    <source>
        <dbReference type="ARBA" id="ARBA00004418"/>
    </source>
</evidence>
<evidence type="ECO:0000313" key="10">
    <source>
        <dbReference type="Proteomes" id="UP000641588"/>
    </source>
</evidence>
<dbReference type="PROSITE" id="PS51257">
    <property type="entry name" value="PROKAR_LIPOPROTEIN"/>
    <property type="match status" value="1"/>
</dbReference>
<comment type="similarity">
    <text evidence="2">Belongs to the bacterial solute-binding protein SsuA/TauA family.</text>
</comment>
<dbReference type="Gene3D" id="3.40.190.10">
    <property type="entry name" value="Periplasmic binding protein-like II"/>
    <property type="match status" value="2"/>
</dbReference>
<name>A0A972K1B9_9BACL</name>
<proteinExistence type="inferred from homology"/>
<reference evidence="9" key="1">
    <citation type="submission" date="2019-10" db="EMBL/GenBank/DDBJ databases">
        <title>Description of Paenibacillus glebae sp. nov.</title>
        <authorList>
            <person name="Carlier A."/>
            <person name="Qi S."/>
        </authorList>
    </citation>
    <scope>NUCLEOTIDE SEQUENCE</scope>
    <source>
        <strain evidence="9">LMG 31456</strain>
    </source>
</reference>
<dbReference type="GO" id="GO:0016020">
    <property type="term" value="C:membrane"/>
    <property type="evidence" value="ECO:0007669"/>
    <property type="project" value="InterPro"/>
</dbReference>
<evidence type="ECO:0000256" key="6">
    <source>
        <dbReference type="ARBA" id="ARBA00070228"/>
    </source>
</evidence>
<gene>
    <name evidence="9" type="ORF">GC093_05075</name>
</gene>